<organism evidence="2 3">
    <name type="scientific">Diplocarpon coronariae</name>
    <dbReference type="NCBI Taxonomy" id="2795749"/>
    <lineage>
        <taxon>Eukaryota</taxon>
        <taxon>Fungi</taxon>
        <taxon>Dikarya</taxon>
        <taxon>Ascomycota</taxon>
        <taxon>Pezizomycotina</taxon>
        <taxon>Leotiomycetes</taxon>
        <taxon>Helotiales</taxon>
        <taxon>Drepanopezizaceae</taxon>
        <taxon>Diplocarpon</taxon>
    </lineage>
</organism>
<gene>
    <name evidence="2" type="ORF">B2J93_7104</name>
</gene>
<dbReference type="AlphaFoldDB" id="A0A218YUQ6"/>
<dbReference type="FunCoup" id="A0A218YUQ6">
    <property type="interactions" value="10"/>
</dbReference>
<feature type="compositionally biased region" description="Basic and acidic residues" evidence="1">
    <location>
        <begin position="218"/>
        <end position="227"/>
    </location>
</feature>
<keyword evidence="3" id="KW-1185">Reference proteome</keyword>
<feature type="compositionally biased region" description="Polar residues" evidence="1">
    <location>
        <begin position="54"/>
        <end position="68"/>
    </location>
</feature>
<feature type="region of interest" description="Disordered" evidence="1">
    <location>
        <begin position="175"/>
        <end position="257"/>
    </location>
</feature>
<sequence length="286" mass="32202">MSTPAAKRRRIDVASQTLSKPFRSPFKTPFKSPVKDGQPQEPANAPTAAHHNIPPSSIPTNPLLSNPEKTPRLSAPSATPSRGPRSKKTFTSPIAAAALNADPDIAPLLRIQRDLEKELKQVKEELDTAEQARKIETESEKKDPDGEIDGELVELIEKWKEASRLAAEELFGKVRDRVNRMGGPRAWKEMQKKQAENQNSWDQEEPANTNDSDDDDEKKDVEKRDVYAEYSIDPETENEKSQRVKGLGDTGELPGQEDEFTMAMMLRTLNVDLDTIGYDREQERWV</sequence>
<evidence type="ECO:0000313" key="3">
    <source>
        <dbReference type="Proteomes" id="UP000242519"/>
    </source>
</evidence>
<proteinExistence type="predicted"/>
<feature type="compositionally biased region" description="Basic residues" evidence="1">
    <location>
        <begin position="1"/>
        <end position="10"/>
    </location>
</feature>
<feature type="region of interest" description="Disordered" evidence="1">
    <location>
        <begin position="1"/>
        <end position="90"/>
    </location>
</feature>
<dbReference type="InParanoid" id="A0A218YUQ6"/>
<feature type="compositionally biased region" description="Polar residues" evidence="1">
    <location>
        <begin position="196"/>
        <end position="210"/>
    </location>
</feature>
<accession>A0A218YUQ6</accession>
<comment type="caution">
    <text evidence="2">The sequence shown here is derived from an EMBL/GenBank/DDBJ whole genome shotgun (WGS) entry which is preliminary data.</text>
</comment>
<dbReference type="EMBL" id="MZNU01000377">
    <property type="protein sequence ID" value="OWO98842.1"/>
    <property type="molecule type" value="Genomic_DNA"/>
</dbReference>
<protein>
    <recommendedName>
        <fullName evidence="4">DNA repair protein Dds20/Mei5</fullName>
    </recommendedName>
</protein>
<dbReference type="Proteomes" id="UP000242519">
    <property type="component" value="Unassembled WGS sequence"/>
</dbReference>
<dbReference type="OrthoDB" id="27934at2759"/>
<evidence type="ECO:0008006" key="4">
    <source>
        <dbReference type="Google" id="ProtNLM"/>
    </source>
</evidence>
<dbReference type="PANTHER" id="PTHR28527">
    <property type="entry name" value="MATING-TYPE SWITCHING PROTEIN SWI2-RELATED"/>
    <property type="match status" value="1"/>
</dbReference>
<dbReference type="GO" id="GO:0006310">
    <property type="term" value="P:DNA recombination"/>
    <property type="evidence" value="ECO:0007669"/>
    <property type="project" value="TreeGrafter"/>
</dbReference>
<name>A0A218YUQ6_9HELO</name>
<reference evidence="2 3" key="1">
    <citation type="submission" date="2017-04" db="EMBL/GenBank/DDBJ databases">
        <title>Draft genome sequence of Marssonina coronaria NL1: causal agent of apple blotch.</title>
        <authorList>
            <person name="Cheng Q."/>
        </authorList>
    </citation>
    <scope>NUCLEOTIDE SEQUENCE [LARGE SCALE GENOMIC DNA]</scope>
    <source>
        <strain evidence="2 3">NL1</strain>
    </source>
</reference>
<dbReference type="PANTHER" id="PTHR28527:SF1">
    <property type="entry name" value="SWI5-DEPENDENT RECOMBINATION DNA REPAIR PROTEIN 1"/>
    <property type="match status" value="1"/>
</dbReference>
<evidence type="ECO:0000313" key="2">
    <source>
        <dbReference type="EMBL" id="OWO98842.1"/>
    </source>
</evidence>
<feature type="region of interest" description="Disordered" evidence="1">
    <location>
        <begin position="122"/>
        <end position="149"/>
    </location>
</feature>
<dbReference type="Gene3D" id="6.10.140.1020">
    <property type="match status" value="1"/>
</dbReference>
<dbReference type="STRING" id="503106.A0A218YUQ6"/>
<evidence type="ECO:0000256" key="1">
    <source>
        <dbReference type="SAM" id="MobiDB-lite"/>
    </source>
</evidence>
<feature type="compositionally biased region" description="Basic and acidic residues" evidence="1">
    <location>
        <begin position="186"/>
        <end position="195"/>
    </location>
</feature>
<feature type="compositionally biased region" description="Basic and acidic residues" evidence="1">
    <location>
        <begin position="122"/>
        <end position="145"/>
    </location>
</feature>